<evidence type="ECO:0008006" key="3">
    <source>
        <dbReference type="Google" id="ProtNLM"/>
    </source>
</evidence>
<gene>
    <name evidence="1" type="ORF">FYK55_00950</name>
</gene>
<dbReference type="Proteomes" id="UP000324479">
    <property type="component" value="Unassembled WGS sequence"/>
</dbReference>
<protein>
    <recommendedName>
        <fullName evidence="3">HNH endonuclease</fullName>
    </recommendedName>
</protein>
<dbReference type="Gene3D" id="1.10.30.50">
    <property type="match status" value="1"/>
</dbReference>
<evidence type="ECO:0000313" key="2">
    <source>
        <dbReference type="Proteomes" id="UP000324479"/>
    </source>
</evidence>
<dbReference type="AlphaFoldDB" id="A0A5M6DHK3"/>
<comment type="caution">
    <text evidence="1">The sequence shown here is derived from an EMBL/GenBank/DDBJ whole genome shotgun (WGS) entry which is preliminary data.</text>
</comment>
<reference evidence="1 2" key="1">
    <citation type="submission" date="2019-08" db="EMBL/GenBank/DDBJ databases">
        <authorList>
            <person name="Dhanesh K."/>
            <person name="Kumar G."/>
            <person name="Sasikala C."/>
            <person name="Venkata Ramana C."/>
        </authorList>
    </citation>
    <scope>NUCLEOTIDE SEQUENCE [LARGE SCALE GENOMIC DNA]</scope>
    <source>
        <strain evidence="1 2">JC645</strain>
    </source>
</reference>
<dbReference type="RefSeq" id="WP_150074125.1">
    <property type="nucleotide sequence ID" value="NZ_VWOX01000001.1"/>
</dbReference>
<evidence type="ECO:0000313" key="1">
    <source>
        <dbReference type="EMBL" id="KAA5547018.1"/>
    </source>
</evidence>
<organism evidence="1 2">
    <name type="scientific">Roseiconus nitratireducens</name>
    <dbReference type="NCBI Taxonomy" id="2605748"/>
    <lineage>
        <taxon>Bacteria</taxon>
        <taxon>Pseudomonadati</taxon>
        <taxon>Planctomycetota</taxon>
        <taxon>Planctomycetia</taxon>
        <taxon>Pirellulales</taxon>
        <taxon>Pirellulaceae</taxon>
        <taxon>Roseiconus</taxon>
    </lineage>
</organism>
<proteinExistence type="predicted"/>
<accession>A0A5M6DHK3</accession>
<sequence length="175" mass="20452">MSKIKICPRCDRAKARDEFVNIYGHANPRGKYCRSCFDERELEHVRELMDGRDFCLYCGKRILRYCEWNADGRSTRTFIHRDHMDPVSGGGHDEYGVVDLETGTLSEDDRNLVYCCAECNLKKGEMPFLKWLERLAPEFQKLARRVYAEKHDGKQPEQFVPGEDIVIVIRIDNDD</sequence>
<name>A0A5M6DHK3_9BACT</name>
<keyword evidence="2" id="KW-1185">Reference proteome</keyword>
<dbReference type="EMBL" id="VWOX01000001">
    <property type="protein sequence ID" value="KAA5547018.1"/>
    <property type="molecule type" value="Genomic_DNA"/>
</dbReference>